<dbReference type="AlphaFoldDB" id="A0A9D5JTP4"/>
<dbReference type="CDD" id="cd13603">
    <property type="entry name" value="PBP2_TRAP_Siap_TeaA_like"/>
    <property type="match status" value="1"/>
</dbReference>
<dbReference type="NCBIfam" id="NF037995">
    <property type="entry name" value="TRAP_S1"/>
    <property type="match status" value="1"/>
</dbReference>
<comment type="caution">
    <text evidence="4">The sequence shown here is derived from an EMBL/GenBank/DDBJ whole genome shotgun (WGS) entry which is preliminary data.</text>
</comment>
<dbReference type="Gene3D" id="3.40.190.170">
    <property type="entry name" value="Bacterial extracellular solute-binding protein, family 7"/>
    <property type="match status" value="1"/>
</dbReference>
<evidence type="ECO:0000256" key="1">
    <source>
        <dbReference type="ARBA" id="ARBA00009023"/>
    </source>
</evidence>
<proteinExistence type="inferred from homology"/>
<name>A0A9D5JTP4_9BACT</name>
<dbReference type="Proteomes" id="UP000649604">
    <property type="component" value="Unassembled WGS sequence"/>
</dbReference>
<evidence type="ECO:0000313" key="5">
    <source>
        <dbReference type="Proteomes" id="UP000649604"/>
    </source>
</evidence>
<sequence>MVIKAKRRNIMLKKVVLTGLIIAAFVVGQAFFTTANAVEIKIATILPEDSELGEAIKYFKELTEERSGGEITVVPYFGAVLGEEKSVLEQLGTGDTEMNVGGSGTIIWHAPEYYITGIPFLYKSGQQVKELTDRLIEERIRDLLIDRINVRVLGGSLRAPRNLLTTERKILYPEDVEGMTLRLPTYESWIEGWKMFGAHPTPIPGAEQFSAFQMGVIEATENPLSVLYSMRLTELGKYIHLTEHLHALRIWSISEPFYQSLSDEHKQLVEETANIAIDYLTERNLEVDNEVIVQIQEQGLEVVVPDTNAFREQVKPVVDKLKDSWAPGLYEEYVQPLLAE</sequence>
<dbReference type="Pfam" id="PF03480">
    <property type="entry name" value="DctP"/>
    <property type="match status" value="1"/>
</dbReference>
<dbReference type="EMBL" id="WJJP01000137">
    <property type="protein sequence ID" value="MBD3323811.1"/>
    <property type="molecule type" value="Genomic_DNA"/>
</dbReference>
<reference evidence="4" key="1">
    <citation type="submission" date="2019-11" db="EMBL/GenBank/DDBJ databases">
        <title>Microbial mats filling the niche in hypersaline microbial mats.</title>
        <authorList>
            <person name="Wong H.L."/>
            <person name="Macleod F.I."/>
            <person name="White R.A. III"/>
            <person name="Burns B.P."/>
        </authorList>
    </citation>
    <scope>NUCLEOTIDE SEQUENCE</scope>
    <source>
        <strain evidence="4">Rbin_158</strain>
    </source>
</reference>
<dbReference type="PANTHER" id="PTHR33376:SF7">
    <property type="entry name" value="C4-DICARBOXYLATE-BINDING PROTEIN DCTB"/>
    <property type="match status" value="1"/>
</dbReference>
<dbReference type="InterPro" id="IPR018389">
    <property type="entry name" value="DctP_fam"/>
</dbReference>
<accession>A0A9D5JTP4</accession>
<organism evidence="4 5">
    <name type="scientific">candidate division KSB3 bacterium</name>
    <dbReference type="NCBI Taxonomy" id="2044937"/>
    <lineage>
        <taxon>Bacteria</taxon>
        <taxon>candidate division KSB3</taxon>
    </lineage>
</organism>
<keyword evidence="3" id="KW-0732">Signal</keyword>
<evidence type="ECO:0000256" key="2">
    <source>
        <dbReference type="ARBA" id="ARBA00022448"/>
    </source>
</evidence>
<evidence type="ECO:0000313" key="4">
    <source>
        <dbReference type="EMBL" id="MBD3323811.1"/>
    </source>
</evidence>
<gene>
    <name evidence="4" type="ORF">GF339_04460</name>
</gene>
<comment type="similarity">
    <text evidence="1">Belongs to the bacterial solute-binding protein 7 family.</text>
</comment>
<dbReference type="InterPro" id="IPR038404">
    <property type="entry name" value="TRAP_DctP_sf"/>
</dbReference>
<dbReference type="GO" id="GO:0055085">
    <property type="term" value="P:transmembrane transport"/>
    <property type="evidence" value="ECO:0007669"/>
    <property type="project" value="InterPro"/>
</dbReference>
<protein>
    <recommendedName>
        <fullName evidence="6">C4-dicarboxylate ABC transporter substrate-binding protein</fullName>
    </recommendedName>
</protein>
<evidence type="ECO:0000256" key="3">
    <source>
        <dbReference type="ARBA" id="ARBA00022729"/>
    </source>
</evidence>
<dbReference type="PANTHER" id="PTHR33376">
    <property type="match status" value="1"/>
</dbReference>
<evidence type="ECO:0008006" key="6">
    <source>
        <dbReference type="Google" id="ProtNLM"/>
    </source>
</evidence>
<keyword evidence="2" id="KW-0813">Transport</keyword>